<dbReference type="KEGG" id="rsx:RhiXN_06683"/>
<name>A0A8H8NXE8_9AGAM</name>
<organism evidence="1 2">
    <name type="scientific">Rhizoctonia solani</name>
    <dbReference type="NCBI Taxonomy" id="456999"/>
    <lineage>
        <taxon>Eukaryota</taxon>
        <taxon>Fungi</taxon>
        <taxon>Dikarya</taxon>
        <taxon>Basidiomycota</taxon>
        <taxon>Agaricomycotina</taxon>
        <taxon>Agaricomycetes</taxon>
        <taxon>Cantharellales</taxon>
        <taxon>Ceratobasidiaceae</taxon>
        <taxon>Rhizoctonia</taxon>
    </lineage>
</organism>
<dbReference type="GeneID" id="67028962"/>
<accession>A0A8H8NXE8</accession>
<evidence type="ECO:0000313" key="2">
    <source>
        <dbReference type="Proteomes" id="UP000650533"/>
    </source>
</evidence>
<sequence>MAVDWLKGLSNVRHLPPTLLLLLPLAPQPTPPPGHPLMLAGPTPHIQWHPAPSHPLVPAPQLICNSWNPHFQQPPLSNLTLAKSHLKVL</sequence>
<proteinExistence type="predicted"/>
<dbReference type="Proteomes" id="UP000650533">
    <property type="component" value="Chromosome 7"/>
</dbReference>
<dbReference type="EMBL" id="CP059664">
    <property type="protein sequence ID" value="QRW21694.1"/>
    <property type="molecule type" value="Genomic_DNA"/>
</dbReference>
<dbReference type="AlphaFoldDB" id="A0A8H8NXE8"/>
<gene>
    <name evidence="1" type="ORF">RhiXN_06683</name>
</gene>
<evidence type="ECO:0000313" key="1">
    <source>
        <dbReference type="EMBL" id="QRW21694.1"/>
    </source>
</evidence>
<protein>
    <submittedName>
        <fullName evidence="1">Uncharacterized protein</fullName>
    </submittedName>
</protein>
<reference evidence="1" key="1">
    <citation type="submission" date="2020-05" db="EMBL/GenBank/DDBJ databases">
        <title>Evolutionary and genomic comparisons of hybrid uninucleate and nonhybrid Rhizoctonia fungi.</title>
        <authorList>
            <person name="Li C."/>
            <person name="Chen X."/>
        </authorList>
    </citation>
    <scope>NUCLEOTIDE SEQUENCE</scope>
    <source>
        <strain evidence="1">AG-1 IA</strain>
    </source>
</reference>
<dbReference type="RefSeq" id="XP_043181931.1">
    <property type="nucleotide sequence ID" value="XM_043326499.1"/>
</dbReference>